<evidence type="ECO:0000256" key="3">
    <source>
        <dbReference type="PIRSR" id="PIRSR000451-1"/>
    </source>
</evidence>
<dbReference type="AlphaFoldDB" id="A0A246K0H3"/>
<dbReference type="InterPro" id="IPR012328">
    <property type="entry name" value="Chalcone/stilbene_synt_C"/>
</dbReference>
<evidence type="ECO:0000256" key="2">
    <source>
        <dbReference type="ARBA" id="ARBA00022679"/>
    </source>
</evidence>
<comment type="caution">
    <text evidence="6">The sequence shown here is derived from an EMBL/GenBank/DDBJ whole genome shotgun (WGS) entry which is preliminary data.</text>
</comment>
<dbReference type="PANTHER" id="PTHR11877">
    <property type="entry name" value="HYDROXYMETHYLGLUTARYL-COA SYNTHASE"/>
    <property type="match status" value="1"/>
</dbReference>
<organism evidence="6 7">
    <name type="scientific">Sphingopyxis bauzanensis</name>
    <dbReference type="NCBI Taxonomy" id="651663"/>
    <lineage>
        <taxon>Bacteria</taxon>
        <taxon>Pseudomonadati</taxon>
        <taxon>Pseudomonadota</taxon>
        <taxon>Alphaproteobacteria</taxon>
        <taxon>Sphingomonadales</taxon>
        <taxon>Sphingomonadaceae</taxon>
        <taxon>Sphingopyxis</taxon>
    </lineage>
</organism>
<dbReference type="PANTHER" id="PTHR11877:SF46">
    <property type="entry name" value="TYPE III POLYKETIDE SYNTHASE A"/>
    <property type="match status" value="1"/>
</dbReference>
<evidence type="ECO:0000313" key="7">
    <source>
        <dbReference type="Proteomes" id="UP000197361"/>
    </source>
</evidence>
<comment type="similarity">
    <text evidence="1">Belongs to the thiolase-like superfamily. Chalcone/stilbene synthases family.</text>
</comment>
<dbReference type="SUPFAM" id="SSF53901">
    <property type="entry name" value="Thiolase-like"/>
    <property type="match status" value="2"/>
</dbReference>
<dbReference type="PIRSF" id="PIRSF000451">
    <property type="entry name" value="PKS_III"/>
    <property type="match status" value="1"/>
</dbReference>
<feature type="domain" description="Chalcone/stilbene synthase C-terminal" evidence="5">
    <location>
        <begin position="234"/>
        <end position="355"/>
    </location>
</feature>
<feature type="domain" description="Chalcone/stilbene synthase N-terminal" evidence="4">
    <location>
        <begin position="15"/>
        <end position="218"/>
    </location>
</feature>
<dbReference type="GO" id="GO:0030639">
    <property type="term" value="P:polyketide biosynthetic process"/>
    <property type="evidence" value="ECO:0007669"/>
    <property type="project" value="TreeGrafter"/>
</dbReference>
<dbReference type="Pfam" id="PF02797">
    <property type="entry name" value="Chal_sti_synt_C"/>
    <property type="match status" value="1"/>
</dbReference>
<sequence length="360" mass="37644">MCAMQTPLPSPRLNALATAVPGHDIHQAFIDWATPRLADERVRAIFSRMTARSGIEHRWSVLPPTAAGGSPVATGGFYDVPGLPPTSARMHAYADHAPELAMQAIAALGDAFDPARITHIVVASCTGFVAPGIDQILARRLGLAATVERVLIGFMGCYAGVTALRTARHIVRSEPQSVVLVVSVELSTLHLQLEDAPEPLLAMLQFSDGAAAAIVSTDRIGFELGDGASLALEDSADLIRWDIGDTGFAMQLSGEVPGRLRDALSSPAVRNQLFGAGDPPPLLAVHAGGRSVLDAVEHALDVPPQTLADSRAVLARFGNMSSATILFVLADMMAREATGEGLAIAFGPGLAAEAIRFTAA</sequence>
<proteinExistence type="inferred from homology"/>
<dbReference type="InterPro" id="IPR001099">
    <property type="entry name" value="Chalcone/stilbene_synt_N"/>
</dbReference>
<dbReference type="InterPro" id="IPR016039">
    <property type="entry name" value="Thiolase-like"/>
</dbReference>
<dbReference type="RefSeq" id="WP_088439702.1">
    <property type="nucleotide sequence ID" value="NZ_BMMC01000018.1"/>
</dbReference>
<name>A0A246K0H3_9SPHN</name>
<dbReference type="OrthoDB" id="9786288at2"/>
<reference evidence="6 7" key="1">
    <citation type="journal article" date="2010" name="Int. J. Syst. Evol. Microbiol.">
        <title>Sphingopyxis bauzanensis sp. nov., a psychrophilic bacterium isolated from soil.</title>
        <authorList>
            <person name="Zhang D.C."/>
            <person name="Liu H.C."/>
            <person name="Xin Y.H."/>
            <person name="Zhou Y.G."/>
            <person name="Schinner F."/>
            <person name="Margesin R."/>
        </authorList>
    </citation>
    <scope>NUCLEOTIDE SEQUENCE [LARGE SCALE GENOMIC DNA]</scope>
    <source>
        <strain evidence="6 7">DSM 22271</strain>
    </source>
</reference>
<feature type="active site" description="Acyl-thioester intermediate" evidence="3">
    <location>
        <position position="157"/>
    </location>
</feature>
<dbReference type="Proteomes" id="UP000197361">
    <property type="component" value="Unassembled WGS sequence"/>
</dbReference>
<dbReference type="Pfam" id="PF00195">
    <property type="entry name" value="Chal_sti_synt_N"/>
    <property type="match status" value="1"/>
</dbReference>
<evidence type="ECO:0000256" key="1">
    <source>
        <dbReference type="ARBA" id="ARBA00005531"/>
    </source>
</evidence>
<dbReference type="CDD" id="cd00831">
    <property type="entry name" value="CHS_like"/>
    <property type="match status" value="1"/>
</dbReference>
<dbReference type="EMBL" id="NISK01000001">
    <property type="protein sequence ID" value="OWQ99024.1"/>
    <property type="molecule type" value="Genomic_DNA"/>
</dbReference>
<dbReference type="Gene3D" id="3.40.47.10">
    <property type="match status" value="2"/>
</dbReference>
<dbReference type="InterPro" id="IPR011141">
    <property type="entry name" value="Polyketide_synthase_type-III"/>
</dbReference>
<keyword evidence="2" id="KW-0808">Transferase</keyword>
<evidence type="ECO:0000313" key="6">
    <source>
        <dbReference type="EMBL" id="OWQ99024.1"/>
    </source>
</evidence>
<keyword evidence="7" id="KW-1185">Reference proteome</keyword>
<gene>
    <name evidence="6" type="ORF">CDQ92_02310</name>
</gene>
<dbReference type="GO" id="GO:0016747">
    <property type="term" value="F:acyltransferase activity, transferring groups other than amino-acyl groups"/>
    <property type="evidence" value="ECO:0007669"/>
    <property type="project" value="InterPro"/>
</dbReference>
<evidence type="ECO:0000259" key="5">
    <source>
        <dbReference type="Pfam" id="PF02797"/>
    </source>
</evidence>
<evidence type="ECO:0000259" key="4">
    <source>
        <dbReference type="Pfam" id="PF00195"/>
    </source>
</evidence>
<accession>A0A246K0H3</accession>
<protein>
    <submittedName>
        <fullName evidence="6">Type III polyketide synthase</fullName>
    </submittedName>
</protein>